<reference evidence="3 4" key="1">
    <citation type="submission" date="2011-08" db="EMBL/GenBank/DDBJ databases">
        <authorList>
            <person name="Liu Z.J."/>
            <person name="Shi F.L."/>
            <person name="Lu J.Q."/>
            <person name="Li M."/>
            <person name="Wang Z.L."/>
        </authorList>
    </citation>
    <scope>NUCLEOTIDE SEQUENCE [LARGE SCALE GENOMIC DNA]</scope>
    <source>
        <strain evidence="3 4">USNM 41457</strain>
    </source>
</reference>
<evidence type="ECO:0000313" key="3">
    <source>
        <dbReference type="EMBL" id="EJW04692.1"/>
    </source>
</evidence>
<feature type="compositionally biased region" description="Basic and acidic residues" evidence="2">
    <location>
        <begin position="28"/>
        <end position="47"/>
    </location>
</feature>
<dbReference type="EMBL" id="AFBI03000015">
    <property type="protein sequence ID" value="EJW04692.1"/>
    <property type="molecule type" value="Genomic_DNA"/>
</dbReference>
<sequence>MHSKFLLQIFCFCTGSKSAQPRKKSVQKMRESLASNRDRGSFHSSNDKKRKTAEKPINMRVKMKYDCNVGYSSGSCDLHSKVSEALKNFNYYYKIYLNTLKNVCNDKISESLLNLKNTIFYLDELYNCIEEIQSNKNVCFIENLASLNEVSSILRDLKRNIKSSILNFNSYFFKSRKKKFQKDQYMLFRTMKEIREILQKICPTITCEFLPNPNNYEQQISESNIKNIQFNDIQTKEIMQNSEISTSTEHAGIPNSNETNLSIYVSNKMIIHHTNNTKNLQKNLICQKNYILFLIREYEKNIIYRINKHVLISIFYEIEREEPYNLAKLCNYIFSYLDELKNYPKGYENPNLILLDPFDIIDQLSNFYFSFQNYFSIFTESKLTFNSNLDSLIAHENASKSSLKCFIDKFDFYLTFLEEKSHLEFGNLIREQRIIISIFRSLECNFANYLSALSFLYARKHKKLSCLYQYIVQNTLKIFNESIEIYKQGKINCNEAQKITNSIINIRESVKYSFSAINKLQHVINNFEDLFKQIKKENDKEKDTLQKLYAYILPFLKNLSSKDENNETFKYFKLIYDEIEVHSIQYLSHINTYLMDEKTNFENFLEFIKYKIGQNKQTTIDGDKLEQIQTSLNGSLSKSQDLEKSSYEYQINLDNTLEKHLKKIIVSFSSFFR</sequence>
<protein>
    <submittedName>
        <fullName evidence="3">Uncharacterized protein</fullName>
    </submittedName>
</protein>
<accession>J9DTR8</accession>
<dbReference type="InParanoid" id="J9DTR8"/>
<evidence type="ECO:0000256" key="1">
    <source>
        <dbReference type="SAM" id="Coils"/>
    </source>
</evidence>
<dbReference type="VEuPathDB" id="MicrosporidiaDB:EDEG_01105"/>
<comment type="caution">
    <text evidence="3">The sequence shown here is derived from an EMBL/GenBank/DDBJ whole genome shotgun (WGS) entry which is preliminary data.</text>
</comment>
<reference evidence="4" key="2">
    <citation type="submission" date="2015-07" db="EMBL/GenBank/DDBJ databases">
        <title>Contrasting host-pathogen interactions and genome evolution in two generalist and specialist microsporidian pathogens of mosquitoes.</title>
        <authorList>
            <consortium name="The Broad Institute Genomics Platform"/>
            <consortium name="The Broad Institute Genome Sequencing Center for Infectious Disease"/>
            <person name="Cuomo C.A."/>
            <person name="Sanscrainte N.D."/>
            <person name="Goldberg J.M."/>
            <person name="Heiman D."/>
            <person name="Young S."/>
            <person name="Zeng Q."/>
            <person name="Becnel J.J."/>
            <person name="Birren B.W."/>
        </authorList>
    </citation>
    <scope>NUCLEOTIDE SEQUENCE [LARGE SCALE GENOMIC DNA]</scope>
    <source>
        <strain evidence="4">USNM 41457</strain>
    </source>
</reference>
<name>J9DTR8_EDHAE</name>
<feature type="region of interest" description="Disordered" evidence="2">
    <location>
        <begin position="22"/>
        <end position="55"/>
    </location>
</feature>
<organism evidence="3 4">
    <name type="scientific">Edhazardia aedis (strain USNM 41457)</name>
    <name type="common">Microsporidian parasite</name>
    <dbReference type="NCBI Taxonomy" id="1003232"/>
    <lineage>
        <taxon>Eukaryota</taxon>
        <taxon>Fungi</taxon>
        <taxon>Fungi incertae sedis</taxon>
        <taxon>Microsporidia</taxon>
        <taxon>Edhazardia</taxon>
    </lineage>
</organism>
<feature type="coiled-coil region" evidence="1">
    <location>
        <begin position="517"/>
        <end position="544"/>
    </location>
</feature>
<dbReference type="AlphaFoldDB" id="J9DTR8"/>
<evidence type="ECO:0000256" key="2">
    <source>
        <dbReference type="SAM" id="MobiDB-lite"/>
    </source>
</evidence>
<dbReference type="Proteomes" id="UP000003163">
    <property type="component" value="Unassembled WGS sequence"/>
</dbReference>
<keyword evidence="1" id="KW-0175">Coiled coil</keyword>
<evidence type="ECO:0000313" key="4">
    <source>
        <dbReference type="Proteomes" id="UP000003163"/>
    </source>
</evidence>
<keyword evidence="4" id="KW-1185">Reference proteome</keyword>
<dbReference type="HOGENOM" id="CLU_408269_0_0_1"/>
<gene>
    <name evidence="3" type="ORF">EDEG_01105</name>
</gene>
<proteinExistence type="predicted"/>